<dbReference type="Pfam" id="PF13332">
    <property type="entry name" value="Fil_haemagg_2"/>
    <property type="match status" value="1"/>
</dbReference>
<dbReference type="Pfam" id="PF21111">
    <property type="entry name" value="CDI_toxin_EC869_like"/>
    <property type="match status" value="1"/>
</dbReference>
<sequence>MENLGTVITNKKLNVAGELKNSGDIQTLDNISIKENALNKGNILTNGFFTSKDLKNEKILSVKNDITINKLENNGKIVTGKNLDISKSLENSGRIEATGNILISENANNTGDILTNGSFLAKDTKTTKSLIAKEGITVSNLESSGIVATNKELNINGKLKNNGNIQAIDKINILGNVLNTGEILTNSSFTSKDIKTTKKLVSKEDITVGKLENLGTVITNKKLNVAGELKNTGDIQTLDNISIKENALNKGNILTNSFFISKDLKNEKVLSSKNDITVNKLENNGKIVTGKDLIVKDNLINSSKIEAIGDIKVVSNVVNTGNILTNGSFVSKDIKNSKNISVNKDIDIGNLNNLKNATVITNKKININGELTNIGAIRSLENIKVTGNTINNGDIFTNKNFVTSDLINNQKIIAKEKIDIKNLKNIGTIASGDKFTINGNFENTDNIETVNLDVTGNKLTNSGSIKADNISTNVSNIINDGKILSFNNISFSNAKNILNKNEITALKDIEANNTNLVNSGEIASNGKVSLNNSSITNTKKIASSTIEMKDNKKFDNTGEIIGNNVTLTTINDIDLIGKLHGAQSLTISGKNITNNGETTGTGLTTITSSNFTNNKNLSAQTLTVTATGDVVNNSMLSGGKVTVKGNNIENNDLISAAGDLTLKAENRVENKTGKAIFAGNKLSITGKEILNNKNSELLGSNIELTADKVRNEVGTIKAFNDITIKTDKFQNIGEVKDLDKYESYYETWDGKILSESEINDWKRYISPHIPSKGGGTQHASEKVRRDQKKAYEEVVNKVENDKYKSLLFPKYTAYIKRHLGNKGEYTETTGSASIQDIPLKEKLRALSETEYGKVLAGNNITIEGKDSGNSQEVLNKDAIISAGNTVKIDTDKLENIVSIGDKKIKVKTGQEKMFIKFKRKKTHHGLSRTVSAEVTYTRDLIDDGRITYVAGSPSIIEGKNVIVNNLVKQEIDDANGEIKSDNLQTELDFEAKKNNTGKSEKIDEIALNSKKSIDNLEQDNINIDNTKELNKYTGINIKNDKINAPKQIKAQNIVSTTYSEIKPSAVNTVKNELVKYSNVGGKGVVYNGNFKDIGEKATLIASTKIIDEIVKSATINLDSSLPSALFIKNVSPDSKYLLETRPKYINQNSFYGSDYFLSRIGYEEKWNRVKRLGDAYYENELIERSITEKLGTRFLNGKEISAKELMDNAASIAKKNGLTIGKPLTKEQITKLDKDIVWYEYQNVDGIQVLAPKIYLSKNTLKNLNTDSRSRITGLENTYVRTGNLENTGLIGGYGNTYVEAKEVNNRTLGNQLAEIRGNNTTIIAQNNINNIGARISGNENLNLVAIDGDIVNKSTVEKIEFNNGEFDRSKFTKIDSVGEIVSNGNLNILTNNYTSIGAITQAKNADINVANDINILSQELNGEQKFGKDDSQYNYYGFERNIGSEIKAENLNTIAKNFNISGSVVTTKTADLNVDKLNIESKVDKEDEIRKSSYKDLLKSGSKKETIHNEENSAGSLYVEGEGLIKGDVNLVGSNLVLGDKSFIGGKLTTDSRELHNSYSLEEKKKGLSGGIGSSGFSIGYGKSESKLKEKDLTNAKSNLVLGDGTTLNKGADITATNLIHGNISINNGDVRFGARKDVKDVETSSKSSGINLSVKIKSDALDRAKQGVDSFKQIKSGDVLGGVATSTNTVTGVVQGLSGNITKKDGSKATLKDIKDGDFKVNNNFYANAGVNLGFNKSSSNSNSHSESGVVTTIRGKDKNSSITYNNVKNIEYIGTQAQDTKFIYNNVENITKKAVELNNYSSSSSKSSGISTGVTINYNNGFQAEADAIRVSASQSKINTNGTTYQNGRFVDVDEVHNNTKNMTLSGFNQIGGTVTGNIQNLTIESKQNTSTTTGSTKGGSIGFAPNGMPNSISANYSQTNGERKYVDDPTTFIIGDGSNLKVGKVENTAGAIGATGNGKLSIDEYIGHNLENKDETKTKGASLSLSPSSTPVSGVGINYANRDLESVTKNTVVGNVSIGKSSGDEINKDIASMTEVTKDEDTKTNIFIESQTIKYALNPSQFKEDLQIAIIEGKATGRTVVKTIDNMINGDKSQDIGDAEKRSLIEIKEAIVRVQTAPAMDIIAEKDLADKNIQARLGVEIEKFDPNDPTLSEKVRERINELKAEGKEIVAFYDKVTKKIFINQNAKDDEVRASIAREYKIKEDLELGRGKENDKGQLRSTVAGEIAYDEIKDRLKKGDKNPISASSFDVAKMGEDSEVTSDKYGEIKEGIGNMTGDAMELSVVASEADINPGILDKDPEKRKKLEQSGKKFEEKYHKNIDYMIEGWHRPEYAERELPILKEKIDKEKNSEMKNLLTARYNYLEEEAHPIRSIKEGFVSGFKEGSADAITLYAASKIPLIGKYVTFGTVVYGGVTSAINASKEEPKIAITFKQANDIKRIAPEFYKDAESSFIIGNKSDVSNSALIGAAEYYYKNNKTPDKRLGNSTGYLTGGAVAYKGISIAESKYNSLKVSTSDINKTVEVAKQNDIGLSQQEGSKHQKGQAPKNQEIVDRLGKGQLDIKKAPGLDTVSEENLIKFQSEVSKSGVKVDLKTGELIGPRGGKGKVVGITPSGKVVANMSGRNVIFENGKQNPVSAGSFKKFEIPKTNEVVEVPSEVIAKNNTKKVSENMFNGFLDKAKSKITGKPVTQVQLERIGIKSEVKDIGLKVDGTTKTGLDIDEALENNLGRTFKTYDSYDKTTKTATSVKSIDMNSKTYISGSGLNNTLNKYERAMKNFDNYKLDNVYLSKDKIDQSILKIVINNEPLNKSQMENLKKFVETANKDGIKVEAVILK</sequence>
<comment type="caution">
    <text evidence="2">The sequence shown here is derived from an EMBL/GenBank/DDBJ whole genome shotgun (WGS) entry which is preliminary data.</text>
</comment>
<protein>
    <submittedName>
        <fullName evidence="2">Hemolysin</fullName>
    </submittedName>
</protein>
<reference evidence="2 3" key="1">
    <citation type="submission" date="2017-06" db="EMBL/GenBank/DDBJ databases">
        <title>Draft genome sequence of Fusobacterium nucleatum subsp. polymorphum KCOM 1248 (=ChDC F113).</title>
        <authorList>
            <person name="Kook J.-K."/>
            <person name="Park S.-N."/>
            <person name="Lim Y.K."/>
            <person name="Roh H."/>
        </authorList>
    </citation>
    <scope>NUCLEOTIDE SEQUENCE [LARGE SCALE GENOMIC DNA]</scope>
    <source>
        <strain evidence="3">KCOM 1248 (ChDC F113)</strain>
    </source>
</reference>
<dbReference type="InterPro" id="IPR033799">
    <property type="entry name" value="CdiA_EC869-like"/>
</dbReference>
<organism evidence="2 3">
    <name type="scientific">Fusobacterium nucleatum subsp. polymorphum</name>
    <name type="common">Fusobacterium polymorphum</name>
    <dbReference type="NCBI Taxonomy" id="76857"/>
    <lineage>
        <taxon>Bacteria</taxon>
        <taxon>Fusobacteriati</taxon>
        <taxon>Fusobacteriota</taxon>
        <taxon>Fusobacteriia</taxon>
        <taxon>Fusobacteriales</taxon>
        <taxon>Fusobacteriaceae</taxon>
        <taxon>Fusobacterium</taxon>
    </lineage>
</organism>
<name>A0A2C6B5R0_FUSNP</name>
<feature type="domain" description="CdiA toxin EC869-like" evidence="1">
    <location>
        <begin position="2729"/>
        <end position="2831"/>
    </location>
</feature>
<evidence type="ECO:0000313" key="3">
    <source>
        <dbReference type="Proteomes" id="UP000223525"/>
    </source>
</evidence>
<accession>A0A2C6B5R0</accession>
<dbReference type="InterPro" id="IPR025157">
    <property type="entry name" value="Hemagglutinin_rpt"/>
</dbReference>
<dbReference type="EMBL" id="NIRK01000001">
    <property type="protein sequence ID" value="PHH99592.1"/>
    <property type="molecule type" value="Genomic_DNA"/>
</dbReference>
<dbReference type="GO" id="GO:0004530">
    <property type="term" value="F:deoxyribonuclease I activity"/>
    <property type="evidence" value="ECO:0007669"/>
    <property type="project" value="InterPro"/>
</dbReference>
<dbReference type="Gene3D" id="3.40.1350.110">
    <property type="match status" value="1"/>
</dbReference>
<evidence type="ECO:0000313" key="2">
    <source>
        <dbReference type="EMBL" id="PHH99592.1"/>
    </source>
</evidence>
<proteinExistence type="predicted"/>
<dbReference type="Proteomes" id="UP000223525">
    <property type="component" value="Unassembled WGS sequence"/>
</dbReference>
<evidence type="ECO:0000259" key="1">
    <source>
        <dbReference type="Pfam" id="PF21111"/>
    </source>
</evidence>
<gene>
    <name evidence="2" type="ORF">CA836_07870</name>
</gene>